<sequence>MLAMFSARKSLSAQKDHLHETPTTPTGDFASVFSDVTKPSSIIVAGLDITSWEVVEIHVPTGPLGILLDGSCTEAAFLDDFAPVTREGGLGVVEASGKVPHGSVLIGMDKINFLQEPRKSLADIGTLLRETSHLKRKLYFRVPSQYYEKPLQVPADSPQKEDNSKLLDGPTSSSVDILDTNDANKPAEKRSNWMWGGSGTDTTQPTVDPVSTMMPPLVNTKVRSPSFVCVTGMEDSPPLPSRSKPSEQDPMVRQISATCMRRMSLVAQPTYTEDMELRRRLEVSQVMKFDRKELKYKECWFVVATEWMNRWALFVGKNGSDPGPITNQDLLSPGWESYGSDKNPERAATVRPELQVMKDFRFVTPMVWSLLSALHGAGKTPAIARYVLDINSEPVTQQGIDAVLHDVKPQANGLATSLREKCQVQAS</sequence>
<dbReference type="InterPro" id="IPR006615">
    <property type="entry name" value="Pept_C19_DUSP"/>
</dbReference>
<dbReference type="PROSITE" id="PS51283">
    <property type="entry name" value="DUSP"/>
    <property type="match status" value="1"/>
</dbReference>
<dbReference type="EMBL" id="JAGDFL010000653">
    <property type="protein sequence ID" value="KAG7383407.1"/>
    <property type="molecule type" value="Genomic_DNA"/>
</dbReference>
<comment type="caution">
    <text evidence="3">The sequence shown here is derived from an EMBL/GenBank/DDBJ whole genome shotgun (WGS) entry which is preliminary data.</text>
</comment>
<dbReference type="AlphaFoldDB" id="A0A8T1VQ59"/>
<dbReference type="GO" id="GO:0004843">
    <property type="term" value="F:cysteine-type deubiquitinase activity"/>
    <property type="evidence" value="ECO:0007669"/>
    <property type="project" value="InterPro"/>
</dbReference>
<evidence type="ECO:0000313" key="4">
    <source>
        <dbReference type="Proteomes" id="UP000693981"/>
    </source>
</evidence>
<feature type="domain" description="DUSP" evidence="2">
    <location>
        <begin position="274"/>
        <end position="388"/>
    </location>
</feature>
<dbReference type="Pfam" id="PF06337">
    <property type="entry name" value="DUSP"/>
    <property type="match status" value="1"/>
</dbReference>
<evidence type="ECO:0000256" key="1">
    <source>
        <dbReference type="SAM" id="MobiDB-lite"/>
    </source>
</evidence>
<protein>
    <recommendedName>
        <fullName evidence="2">DUSP domain-containing protein</fullName>
    </recommendedName>
</protein>
<dbReference type="OrthoDB" id="120377at2759"/>
<gene>
    <name evidence="3" type="ORF">PHYBOEH_009938</name>
</gene>
<organism evidence="3 4">
    <name type="scientific">Phytophthora boehmeriae</name>
    <dbReference type="NCBI Taxonomy" id="109152"/>
    <lineage>
        <taxon>Eukaryota</taxon>
        <taxon>Sar</taxon>
        <taxon>Stramenopiles</taxon>
        <taxon>Oomycota</taxon>
        <taxon>Peronosporomycetes</taxon>
        <taxon>Peronosporales</taxon>
        <taxon>Peronosporaceae</taxon>
        <taxon>Phytophthora</taxon>
    </lineage>
</organism>
<accession>A0A8T1VQ59</accession>
<proteinExistence type="predicted"/>
<feature type="region of interest" description="Disordered" evidence="1">
    <location>
        <begin position="150"/>
        <end position="210"/>
    </location>
</feature>
<dbReference type="SMART" id="SM00695">
    <property type="entry name" value="DUSP"/>
    <property type="match status" value="1"/>
</dbReference>
<keyword evidence="4" id="KW-1185">Reference proteome</keyword>
<dbReference type="Proteomes" id="UP000693981">
    <property type="component" value="Unassembled WGS sequence"/>
</dbReference>
<evidence type="ECO:0000259" key="2">
    <source>
        <dbReference type="PROSITE" id="PS51283"/>
    </source>
</evidence>
<evidence type="ECO:0000313" key="3">
    <source>
        <dbReference type="EMBL" id="KAG7383407.1"/>
    </source>
</evidence>
<reference evidence="3" key="1">
    <citation type="submission" date="2021-02" db="EMBL/GenBank/DDBJ databases">
        <authorList>
            <person name="Palmer J.M."/>
        </authorList>
    </citation>
    <scope>NUCLEOTIDE SEQUENCE</scope>
    <source>
        <strain evidence="3">SCRP23</strain>
    </source>
</reference>
<name>A0A8T1VQ59_9STRA</name>